<evidence type="ECO:0000313" key="8">
    <source>
        <dbReference type="EMBL" id="WTU44897.1"/>
    </source>
</evidence>
<evidence type="ECO:0000256" key="1">
    <source>
        <dbReference type="ARBA" id="ARBA00010617"/>
    </source>
</evidence>
<proteinExistence type="inferred from homology"/>
<dbReference type="GO" id="GO:0004497">
    <property type="term" value="F:monooxygenase activity"/>
    <property type="evidence" value="ECO:0007669"/>
    <property type="project" value="UniProtKB-KW"/>
</dbReference>
<comment type="similarity">
    <text evidence="1 7">Belongs to the cytochrome P450 family.</text>
</comment>
<evidence type="ECO:0000256" key="2">
    <source>
        <dbReference type="ARBA" id="ARBA00022617"/>
    </source>
</evidence>
<dbReference type="InterPro" id="IPR001128">
    <property type="entry name" value="Cyt_P450"/>
</dbReference>
<protein>
    <submittedName>
        <fullName evidence="8">Cytochrome P450</fullName>
    </submittedName>
</protein>
<accession>A0AAU2HD83</accession>
<name>A0AAU2HD83_9ACTN</name>
<dbReference type="GO" id="GO:0005506">
    <property type="term" value="F:iron ion binding"/>
    <property type="evidence" value="ECO:0007669"/>
    <property type="project" value="InterPro"/>
</dbReference>
<dbReference type="PRINTS" id="PR00359">
    <property type="entry name" value="BP450"/>
</dbReference>
<sequence length="392" mass="42136">MTGPAQDPRILRDPYATYTAMRSACPVQSVPAGAGGRANYLVTGYAEAREALGDSRLSKDTSVFFAGKESRRRLHPAVAHTMLASDPPRHSRLRKLVTKEFTTGAVKQLRPFIAQATDELLDQWPVGGPRDFVARLAVPLPVMVICELLGVPQADRSAVQRWSAELFAAGEPCVIDAASHALAGYMTDLIAAKRLGPGSSLLDRLVSARDGEDRLSEEELVSLAVLLLVAGHETTTNALGNALLALLRHPDVLDRLRGNPDEVAAALNELLRFDSAVSMATFRFTTEAVTLGGTEIPAGVPVLVALGAANRDPARFPEPDHLDLDRDAAAHLAFGHGIHRCVGAPLAVAEVEIALRAVLTRFPSIRLALPPDRLEWRRTRLVRGLASLPVLV</sequence>
<evidence type="ECO:0000256" key="7">
    <source>
        <dbReference type="RuleBase" id="RU000461"/>
    </source>
</evidence>
<evidence type="ECO:0000256" key="3">
    <source>
        <dbReference type="ARBA" id="ARBA00022723"/>
    </source>
</evidence>
<dbReference type="FunFam" id="1.10.630.10:FF:000018">
    <property type="entry name" value="Cytochrome P450 monooxygenase"/>
    <property type="match status" value="1"/>
</dbReference>
<gene>
    <name evidence="8" type="ORF">OHV25_37615</name>
</gene>
<dbReference type="PRINTS" id="PR00385">
    <property type="entry name" value="P450"/>
</dbReference>
<evidence type="ECO:0000256" key="4">
    <source>
        <dbReference type="ARBA" id="ARBA00023002"/>
    </source>
</evidence>
<keyword evidence="2 7" id="KW-0349">Heme</keyword>
<dbReference type="Gene3D" id="1.10.630.10">
    <property type="entry name" value="Cytochrome P450"/>
    <property type="match status" value="1"/>
</dbReference>
<keyword evidence="6 7" id="KW-0503">Monooxygenase</keyword>
<evidence type="ECO:0000256" key="5">
    <source>
        <dbReference type="ARBA" id="ARBA00023004"/>
    </source>
</evidence>
<dbReference type="EMBL" id="CP108253">
    <property type="protein sequence ID" value="WTU44897.1"/>
    <property type="molecule type" value="Genomic_DNA"/>
</dbReference>
<dbReference type="SUPFAM" id="SSF48264">
    <property type="entry name" value="Cytochrome P450"/>
    <property type="match status" value="1"/>
</dbReference>
<reference evidence="8" key="1">
    <citation type="submission" date="2022-10" db="EMBL/GenBank/DDBJ databases">
        <title>The complete genomes of actinobacterial strains from the NBC collection.</title>
        <authorList>
            <person name="Joergensen T.S."/>
            <person name="Alvarez Arevalo M."/>
            <person name="Sterndorff E.B."/>
            <person name="Faurdal D."/>
            <person name="Vuksanovic O."/>
            <person name="Mourched A.-S."/>
            <person name="Charusanti P."/>
            <person name="Shaw S."/>
            <person name="Blin K."/>
            <person name="Weber T."/>
        </authorList>
    </citation>
    <scope>NUCLEOTIDE SEQUENCE</scope>
    <source>
        <strain evidence="8">NBC_00060</strain>
    </source>
</reference>
<dbReference type="GO" id="GO:0016705">
    <property type="term" value="F:oxidoreductase activity, acting on paired donors, with incorporation or reduction of molecular oxygen"/>
    <property type="evidence" value="ECO:0007669"/>
    <property type="project" value="InterPro"/>
</dbReference>
<dbReference type="PROSITE" id="PS00086">
    <property type="entry name" value="CYTOCHROME_P450"/>
    <property type="match status" value="1"/>
</dbReference>
<dbReference type="CDD" id="cd11029">
    <property type="entry name" value="CYP107-like"/>
    <property type="match status" value="1"/>
</dbReference>
<dbReference type="PANTHER" id="PTHR46696:SF1">
    <property type="entry name" value="CYTOCHROME P450 YJIB-RELATED"/>
    <property type="match status" value="1"/>
</dbReference>
<dbReference type="Pfam" id="PF00067">
    <property type="entry name" value="p450"/>
    <property type="match status" value="1"/>
</dbReference>
<organism evidence="8">
    <name type="scientific">Streptomyces sp. NBC_00060</name>
    <dbReference type="NCBI Taxonomy" id="2975636"/>
    <lineage>
        <taxon>Bacteria</taxon>
        <taxon>Bacillati</taxon>
        <taxon>Actinomycetota</taxon>
        <taxon>Actinomycetes</taxon>
        <taxon>Kitasatosporales</taxon>
        <taxon>Streptomycetaceae</taxon>
        <taxon>Streptomyces</taxon>
    </lineage>
</organism>
<dbReference type="GO" id="GO:0020037">
    <property type="term" value="F:heme binding"/>
    <property type="evidence" value="ECO:0007669"/>
    <property type="project" value="InterPro"/>
</dbReference>
<evidence type="ECO:0000256" key="6">
    <source>
        <dbReference type="ARBA" id="ARBA00023033"/>
    </source>
</evidence>
<dbReference type="InterPro" id="IPR002397">
    <property type="entry name" value="Cyt_P450_B"/>
</dbReference>
<dbReference type="AlphaFoldDB" id="A0AAU2HD83"/>
<dbReference type="InterPro" id="IPR017972">
    <property type="entry name" value="Cyt_P450_CS"/>
</dbReference>
<keyword evidence="3 7" id="KW-0479">Metal-binding</keyword>
<keyword evidence="4 7" id="KW-0560">Oxidoreductase</keyword>
<keyword evidence="5 7" id="KW-0408">Iron</keyword>
<dbReference type="PANTHER" id="PTHR46696">
    <property type="entry name" value="P450, PUTATIVE (EUROFUNG)-RELATED"/>
    <property type="match status" value="1"/>
</dbReference>
<dbReference type="InterPro" id="IPR036396">
    <property type="entry name" value="Cyt_P450_sf"/>
</dbReference>